<evidence type="ECO:0000313" key="2">
    <source>
        <dbReference type="EMBL" id="KAG7377218.1"/>
    </source>
</evidence>
<feature type="compositionally biased region" description="Basic residues" evidence="1">
    <location>
        <begin position="116"/>
        <end position="141"/>
    </location>
</feature>
<feature type="compositionally biased region" description="Low complexity" evidence="1">
    <location>
        <begin position="146"/>
        <end position="157"/>
    </location>
</feature>
<name>A0A8T1VAU5_9STRA</name>
<evidence type="ECO:0000313" key="3">
    <source>
        <dbReference type="Proteomes" id="UP000694044"/>
    </source>
</evidence>
<accession>A0A8T1VAU5</accession>
<organism evidence="2 3">
    <name type="scientific">Phytophthora pseudosyringae</name>
    <dbReference type="NCBI Taxonomy" id="221518"/>
    <lineage>
        <taxon>Eukaryota</taxon>
        <taxon>Sar</taxon>
        <taxon>Stramenopiles</taxon>
        <taxon>Oomycota</taxon>
        <taxon>Peronosporomycetes</taxon>
        <taxon>Peronosporales</taxon>
        <taxon>Peronosporaceae</taxon>
        <taxon>Phytophthora</taxon>
    </lineage>
</organism>
<proteinExistence type="predicted"/>
<gene>
    <name evidence="2" type="ORF">PHYPSEUDO_012022</name>
</gene>
<feature type="compositionally biased region" description="Basic and acidic residues" evidence="1">
    <location>
        <begin position="51"/>
        <end position="77"/>
    </location>
</feature>
<dbReference type="EMBL" id="JAGDFM010000561">
    <property type="protein sequence ID" value="KAG7377218.1"/>
    <property type="molecule type" value="Genomic_DNA"/>
</dbReference>
<sequence>MSTCPQCYTGTCKRHKRQDHGRSTVKSVNAESTLQKMYDQLVGSKLQKLQAEADKDPPRQHTKDFRKRLDASRDKSLRKSRKSRSRLAKADVTGSGLNPQALAAIYGSESEGEERRKRKKAKTKHKHRRPSPPSRKRKHRSRGDSDSGSASDANSSDDSSDDSDDSHRRHKRRKHSHHKKSYKKKKHKHSQNDSE</sequence>
<feature type="region of interest" description="Disordered" evidence="1">
    <location>
        <begin position="9"/>
        <end position="31"/>
    </location>
</feature>
<dbReference type="OrthoDB" id="167606at2759"/>
<feature type="region of interest" description="Disordered" evidence="1">
    <location>
        <begin position="48"/>
        <end position="195"/>
    </location>
</feature>
<keyword evidence="3" id="KW-1185">Reference proteome</keyword>
<dbReference type="Proteomes" id="UP000694044">
    <property type="component" value="Unassembled WGS sequence"/>
</dbReference>
<comment type="caution">
    <text evidence="2">The sequence shown here is derived from an EMBL/GenBank/DDBJ whole genome shotgun (WGS) entry which is preliminary data.</text>
</comment>
<evidence type="ECO:0000256" key="1">
    <source>
        <dbReference type="SAM" id="MobiDB-lite"/>
    </source>
</evidence>
<dbReference type="AlphaFoldDB" id="A0A8T1VAU5"/>
<feature type="compositionally biased region" description="Basic residues" evidence="1">
    <location>
        <begin position="168"/>
        <end position="189"/>
    </location>
</feature>
<feature type="compositionally biased region" description="Basic residues" evidence="1">
    <location>
        <begin position="78"/>
        <end position="87"/>
    </location>
</feature>
<reference evidence="2" key="1">
    <citation type="submission" date="2021-02" db="EMBL/GenBank/DDBJ databases">
        <authorList>
            <person name="Palmer J.M."/>
        </authorList>
    </citation>
    <scope>NUCLEOTIDE SEQUENCE</scope>
    <source>
        <strain evidence="2">SCRP734</strain>
    </source>
</reference>
<protein>
    <submittedName>
        <fullName evidence="2">Uncharacterized protein</fullName>
    </submittedName>
</protein>